<dbReference type="Proteomes" id="UP000240542">
    <property type="component" value="Unassembled WGS sequence"/>
</dbReference>
<name>A0A2P8DU44_9ACTN</name>
<evidence type="ECO:0000256" key="1">
    <source>
        <dbReference type="SAM" id="MobiDB-lite"/>
    </source>
</evidence>
<keyword evidence="2" id="KW-0812">Transmembrane</keyword>
<keyword evidence="2" id="KW-0472">Membrane</keyword>
<accession>A0A2P8DU44</accession>
<feature type="transmembrane region" description="Helical" evidence="2">
    <location>
        <begin position="177"/>
        <end position="197"/>
    </location>
</feature>
<keyword evidence="4" id="KW-1185">Reference proteome</keyword>
<feature type="transmembrane region" description="Helical" evidence="2">
    <location>
        <begin position="320"/>
        <end position="339"/>
    </location>
</feature>
<proteinExistence type="predicted"/>
<evidence type="ECO:0000256" key="2">
    <source>
        <dbReference type="SAM" id="Phobius"/>
    </source>
</evidence>
<organism evidence="3 4">
    <name type="scientific">Murinocardiopsis flavida</name>
    <dbReference type="NCBI Taxonomy" id="645275"/>
    <lineage>
        <taxon>Bacteria</taxon>
        <taxon>Bacillati</taxon>
        <taxon>Actinomycetota</taxon>
        <taxon>Actinomycetes</taxon>
        <taxon>Streptosporangiales</taxon>
        <taxon>Nocardiopsidaceae</taxon>
        <taxon>Murinocardiopsis</taxon>
    </lineage>
</organism>
<evidence type="ECO:0000313" key="3">
    <source>
        <dbReference type="EMBL" id="PSL00747.1"/>
    </source>
</evidence>
<gene>
    <name evidence="3" type="ORF">CLV63_101223</name>
</gene>
<feature type="transmembrane region" description="Helical" evidence="2">
    <location>
        <begin position="143"/>
        <end position="165"/>
    </location>
</feature>
<reference evidence="3 4" key="1">
    <citation type="submission" date="2018-03" db="EMBL/GenBank/DDBJ databases">
        <title>Genomic Encyclopedia of Archaeal and Bacterial Type Strains, Phase II (KMG-II): from individual species to whole genera.</title>
        <authorList>
            <person name="Goeker M."/>
        </authorList>
    </citation>
    <scope>NUCLEOTIDE SEQUENCE [LARGE SCALE GENOMIC DNA]</scope>
    <source>
        <strain evidence="3 4">DSM 45312</strain>
    </source>
</reference>
<dbReference type="RefSeq" id="WP_106580938.1">
    <property type="nucleotide sequence ID" value="NZ_PYGA01000001.1"/>
</dbReference>
<dbReference type="OrthoDB" id="3804146at2"/>
<protein>
    <submittedName>
        <fullName evidence="3">Uncharacterized protein</fullName>
    </submittedName>
</protein>
<feature type="region of interest" description="Disordered" evidence="1">
    <location>
        <begin position="399"/>
        <end position="458"/>
    </location>
</feature>
<feature type="transmembrane region" description="Helical" evidence="2">
    <location>
        <begin position="248"/>
        <end position="268"/>
    </location>
</feature>
<keyword evidence="2" id="KW-1133">Transmembrane helix</keyword>
<sequence>MRALKIPLSALRLAAVFAVPLAVWFGFGEFSRTCLTLLGGYLSQDADSLVRQTLNVLVFTVLVMATAVSSLGMLYTLRSGIALPRGAARHRRQGFFEVLSRTMMPFVLLYVLWGQLISDVGAFDQARVAEEVALTTYGRGETAAPAGIVTDLRVAVAAACAALVLRMLLEHLHRRRGGVLPTVGAAFCETAFTLFAVSSLSRLMGRFNGWLDQRVAVRAAGDVWESAIALVPGLPEVFAWLSDSWPDISSGIALPLVWLMIATLVYGVDIESYPHSFAARHWSAARDRMGAAPTHLHRAIATGTRGGWEKYGPVLHAFRFLAGAGMPVLAAFVLCYSLAEYAAQWLWLLATELIGPHEATWWYVAIGPLDVGRDLVAAVLTTTVLGAAVHVVLEPNIGAGETRRRSGPRTPPGEGAPGDGAARVDIPRDDTPLTRASAGSASTAGTPPAPGSAPSETR</sequence>
<dbReference type="AlphaFoldDB" id="A0A2P8DU44"/>
<feature type="transmembrane region" description="Helical" evidence="2">
    <location>
        <begin position="54"/>
        <end position="77"/>
    </location>
</feature>
<dbReference type="EMBL" id="PYGA01000001">
    <property type="protein sequence ID" value="PSL00747.1"/>
    <property type="molecule type" value="Genomic_DNA"/>
</dbReference>
<feature type="compositionally biased region" description="Low complexity" evidence="1">
    <location>
        <begin position="436"/>
        <end position="458"/>
    </location>
</feature>
<feature type="transmembrane region" description="Helical" evidence="2">
    <location>
        <begin position="375"/>
        <end position="393"/>
    </location>
</feature>
<evidence type="ECO:0000313" key="4">
    <source>
        <dbReference type="Proteomes" id="UP000240542"/>
    </source>
</evidence>
<comment type="caution">
    <text evidence="3">The sequence shown here is derived from an EMBL/GenBank/DDBJ whole genome shotgun (WGS) entry which is preliminary data.</text>
</comment>
<feature type="transmembrane region" description="Helical" evidence="2">
    <location>
        <begin position="98"/>
        <end position="117"/>
    </location>
</feature>